<evidence type="ECO:0000313" key="2">
    <source>
        <dbReference type="Proteomes" id="UP000580250"/>
    </source>
</evidence>
<reference evidence="1 2" key="1">
    <citation type="submission" date="2020-08" db="EMBL/GenBank/DDBJ databases">
        <authorList>
            <person name="Koutsovoulos G."/>
            <person name="Danchin GJ E."/>
        </authorList>
    </citation>
    <scope>NUCLEOTIDE SEQUENCE [LARGE SCALE GENOMIC DNA]</scope>
</reference>
<accession>A0A6V7W6V8</accession>
<evidence type="ECO:0000313" key="1">
    <source>
        <dbReference type="EMBL" id="CAD2182926.1"/>
    </source>
</evidence>
<gene>
    <name evidence="1" type="ORF">MENT_LOCUS35175</name>
</gene>
<dbReference type="EMBL" id="CAJEWN010000448">
    <property type="protein sequence ID" value="CAD2182926.1"/>
    <property type="molecule type" value="Genomic_DNA"/>
</dbReference>
<name>A0A6V7W6V8_MELEN</name>
<protein>
    <submittedName>
        <fullName evidence="1">Uncharacterized protein</fullName>
    </submittedName>
</protein>
<dbReference type="Proteomes" id="UP000580250">
    <property type="component" value="Unassembled WGS sequence"/>
</dbReference>
<proteinExistence type="predicted"/>
<sequence length="176" mass="20366">MIYCKLYVKQKSSKWSGKQKKKGGPALELPNNSIFGRPILSISSSQIIPPSFHLLQPSSAVLYRLLDTMKQIYELGETSFLDQNKIEELKKTTTSLYDDIQELRTRFETLNFRGRLAGGRLKIFKPTPKLHMLCAHAVQFAEQHGWRSWISEQGLEHLHSLHNRLICLNNFISMFF</sequence>
<dbReference type="AlphaFoldDB" id="A0A6V7W6V8"/>
<comment type="caution">
    <text evidence="1">The sequence shown here is derived from an EMBL/GenBank/DDBJ whole genome shotgun (WGS) entry which is preliminary data.</text>
</comment>
<organism evidence="1 2">
    <name type="scientific">Meloidogyne enterolobii</name>
    <name type="common">Root-knot nematode worm</name>
    <name type="synonym">Meloidogyne mayaguensis</name>
    <dbReference type="NCBI Taxonomy" id="390850"/>
    <lineage>
        <taxon>Eukaryota</taxon>
        <taxon>Metazoa</taxon>
        <taxon>Ecdysozoa</taxon>
        <taxon>Nematoda</taxon>
        <taxon>Chromadorea</taxon>
        <taxon>Rhabditida</taxon>
        <taxon>Tylenchina</taxon>
        <taxon>Tylenchomorpha</taxon>
        <taxon>Tylenchoidea</taxon>
        <taxon>Meloidogynidae</taxon>
        <taxon>Meloidogyninae</taxon>
        <taxon>Meloidogyne</taxon>
    </lineage>
</organism>